<dbReference type="NCBIfam" id="TIGR00711">
    <property type="entry name" value="efflux_EmrB"/>
    <property type="match status" value="1"/>
</dbReference>
<organism evidence="11 12">
    <name type="scientific">Streptomyces bauhiniae</name>
    <dbReference type="NCBI Taxonomy" id="2340725"/>
    <lineage>
        <taxon>Bacteria</taxon>
        <taxon>Bacillati</taxon>
        <taxon>Actinomycetota</taxon>
        <taxon>Actinomycetes</taxon>
        <taxon>Kitasatosporales</taxon>
        <taxon>Streptomycetaceae</taxon>
        <taxon>Streptomyces</taxon>
    </lineage>
</organism>
<comment type="similarity">
    <text evidence="2">Belongs to the major facilitator superfamily. TCR/Tet family.</text>
</comment>
<reference evidence="11 12" key="1">
    <citation type="submission" date="2019-04" db="EMBL/GenBank/DDBJ databases">
        <title>Streptomyces sp. nov. Bv016 isolated from bark of Buahinia variegata.</title>
        <authorList>
            <person name="Kanchanasin P."/>
            <person name="Tanasupawat S."/>
            <person name="Yuki M."/>
            <person name="Kudo T."/>
        </authorList>
    </citation>
    <scope>NUCLEOTIDE SEQUENCE [LARGE SCALE GENOMIC DNA]</scope>
    <source>
        <strain evidence="11 12">Bv016</strain>
    </source>
</reference>
<feature type="transmembrane region" description="Helical" evidence="9">
    <location>
        <begin position="26"/>
        <end position="49"/>
    </location>
</feature>
<dbReference type="InterPro" id="IPR036259">
    <property type="entry name" value="MFS_trans_sf"/>
</dbReference>
<dbReference type="PANTHER" id="PTHR23501:SF197">
    <property type="entry name" value="COMD"/>
    <property type="match status" value="1"/>
</dbReference>
<evidence type="ECO:0000256" key="9">
    <source>
        <dbReference type="SAM" id="Phobius"/>
    </source>
</evidence>
<dbReference type="PROSITE" id="PS50850">
    <property type="entry name" value="MFS"/>
    <property type="match status" value="1"/>
</dbReference>
<proteinExistence type="inferred from homology"/>
<dbReference type="GO" id="GO:0022857">
    <property type="term" value="F:transmembrane transporter activity"/>
    <property type="evidence" value="ECO:0007669"/>
    <property type="project" value="InterPro"/>
</dbReference>
<evidence type="ECO:0000256" key="3">
    <source>
        <dbReference type="ARBA" id="ARBA00022448"/>
    </source>
</evidence>
<evidence type="ECO:0000256" key="4">
    <source>
        <dbReference type="ARBA" id="ARBA00022475"/>
    </source>
</evidence>
<feature type="transmembrane region" description="Helical" evidence="9">
    <location>
        <begin position="213"/>
        <end position="232"/>
    </location>
</feature>
<dbReference type="PANTHER" id="PTHR23501">
    <property type="entry name" value="MAJOR FACILITATOR SUPERFAMILY"/>
    <property type="match status" value="1"/>
</dbReference>
<evidence type="ECO:0000256" key="6">
    <source>
        <dbReference type="ARBA" id="ARBA00022989"/>
    </source>
</evidence>
<evidence type="ECO:0000313" key="11">
    <source>
        <dbReference type="EMBL" id="TGN74923.1"/>
    </source>
</evidence>
<dbReference type="Gene3D" id="1.20.1250.20">
    <property type="entry name" value="MFS general substrate transporter like domains"/>
    <property type="match status" value="1"/>
</dbReference>
<feature type="transmembrane region" description="Helical" evidence="9">
    <location>
        <begin position="92"/>
        <end position="111"/>
    </location>
</feature>
<dbReference type="GeneID" id="95450357"/>
<dbReference type="PRINTS" id="PR01036">
    <property type="entry name" value="TCRTETB"/>
</dbReference>
<dbReference type="InterPro" id="IPR020846">
    <property type="entry name" value="MFS_dom"/>
</dbReference>
<evidence type="ECO:0000256" key="2">
    <source>
        <dbReference type="ARBA" id="ARBA00007520"/>
    </source>
</evidence>
<dbReference type="EMBL" id="SRRT01000006">
    <property type="protein sequence ID" value="TGN74923.1"/>
    <property type="molecule type" value="Genomic_DNA"/>
</dbReference>
<feature type="transmembrane region" description="Helical" evidence="9">
    <location>
        <begin position="117"/>
        <end position="138"/>
    </location>
</feature>
<feature type="region of interest" description="Disordered" evidence="8">
    <location>
        <begin position="509"/>
        <end position="530"/>
    </location>
</feature>
<evidence type="ECO:0000313" key="12">
    <source>
        <dbReference type="Proteomes" id="UP000298159"/>
    </source>
</evidence>
<dbReference type="InterPro" id="IPR004638">
    <property type="entry name" value="EmrB-like"/>
</dbReference>
<sequence length="530" mass="55128">MADTQTAKAGQAEPEQPEKQPKSVRVVLLALMIAMMLAMLDNMIVGTAMPTIVGELGGLEHLSWVVTGYTLATAASTPVWGKIGDMYGRKGAFLGSIVIFLIGSALSGMAQGMGELIAFRAVQGLGAGGLMVGVMAIIGDLIPPRERGKYQGMMAGVMALAMIGGPLVGGTITDNWGWRWTFYINLPLGAVALALVSAVLHLPKKRAKAGIDYLGVVLLTVGITAIVLVTTWGGTEYAWTSARIMELTALGVVSLVGFVFWQTKAAEPVLPLHIFKSLNFTLMSLIGFVTGFVMFGATLFLPLYQQAVQGASATNSGLLLLPMLGAMLVTSMVAGRVTTNSGRYKVFPVAGGVLMIVGLYLMSTMDTDTTRLTSGIYMAVVGAGMGCLMQVTMLVAQNSVEMKDMGVASSSATLFRTLGSSFGVAVMGALFNNRVQDVMTERAGALGKGITEKSAQLDAASLAKLPAAAREAYQHAVSAGTHSAFLLGSAIAVVVLVAAVFVKEVPLRGGPAKPSTDPTDAIPAPAIEAV</sequence>
<feature type="transmembrane region" description="Helical" evidence="9">
    <location>
        <begin position="150"/>
        <end position="168"/>
    </location>
</feature>
<keyword evidence="4" id="KW-1003">Cell membrane</keyword>
<dbReference type="RefSeq" id="WP_135787476.1">
    <property type="nucleotide sequence ID" value="NZ_SRRT01000006.1"/>
</dbReference>
<dbReference type="AlphaFoldDB" id="A0A4Z1D042"/>
<keyword evidence="6 9" id="KW-1133">Transmembrane helix</keyword>
<feature type="transmembrane region" description="Helical" evidence="9">
    <location>
        <begin position="346"/>
        <end position="363"/>
    </location>
</feature>
<evidence type="ECO:0000256" key="1">
    <source>
        <dbReference type="ARBA" id="ARBA00004651"/>
    </source>
</evidence>
<dbReference type="GO" id="GO:0005886">
    <property type="term" value="C:plasma membrane"/>
    <property type="evidence" value="ECO:0007669"/>
    <property type="project" value="UniProtKB-SubCell"/>
</dbReference>
<protein>
    <submittedName>
        <fullName evidence="11">DHA2 family efflux MFS transporter permease subunit</fullName>
    </submittedName>
</protein>
<evidence type="ECO:0000256" key="7">
    <source>
        <dbReference type="ARBA" id="ARBA00023136"/>
    </source>
</evidence>
<dbReference type="Gene3D" id="1.20.1720.10">
    <property type="entry name" value="Multidrug resistance protein D"/>
    <property type="match status" value="1"/>
</dbReference>
<feature type="domain" description="Major facilitator superfamily (MFS) profile" evidence="10">
    <location>
        <begin position="27"/>
        <end position="507"/>
    </location>
</feature>
<comment type="subcellular location">
    <subcellularLocation>
        <location evidence="1">Cell membrane</location>
        <topology evidence="1">Multi-pass membrane protein</topology>
    </subcellularLocation>
</comment>
<feature type="transmembrane region" description="Helical" evidence="9">
    <location>
        <begin position="61"/>
        <end position="80"/>
    </location>
</feature>
<name>A0A4Z1D042_9ACTN</name>
<keyword evidence="3" id="KW-0813">Transport</keyword>
<feature type="transmembrane region" description="Helical" evidence="9">
    <location>
        <begin position="180"/>
        <end position="201"/>
    </location>
</feature>
<evidence type="ECO:0000256" key="5">
    <source>
        <dbReference type="ARBA" id="ARBA00022692"/>
    </source>
</evidence>
<keyword evidence="7 9" id="KW-0472">Membrane</keyword>
<feature type="transmembrane region" description="Helical" evidence="9">
    <location>
        <begin position="282"/>
        <end position="304"/>
    </location>
</feature>
<evidence type="ECO:0000259" key="10">
    <source>
        <dbReference type="PROSITE" id="PS50850"/>
    </source>
</evidence>
<accession>A0A4Z1D042</accession>
<dbReference type="Proteomes" id="UP000298159">
    <property type="component" value="Unassembled WGS sequence"/>
</dbReference>
<keyword evidence="5 9" id="KW-0812">Transmembrane</keyword>
<gene>
    <name evidence="11" type="ORF">E5083_22525</name>
</gene>
<dbReference type="InterPro" id="IPR011701">
    <property type="entry name" value="MFS"/>
</dbReference>
<dbReference type="SUPFAM" id="SSF103473">
    <property type="entry name" value="MFS general substrate transporter"/>
    <property type="match status" value="1"/>
</dbReference>
<keyword evidence="12" id="KW-1185">Reference proteome</keyword>
<feature type="transmembrane region" description="Helical" evidence="9">
    <location>
        <begin position="316"/>
        <end position="334"/>
    </location>
</feature>
<dbReference type="CDD" id="cd17502">
    <property type="entry name" value="MFS_Azr1_MDR_like"/>
    <property type="match status" value="1"/>
</dbReference>
<feature type="transmembrane region" description="Helical" evidence="9">
    <location>
        <begin position="375"/>
        <end position="395"/>
    </location>
</feature>
<dbReference type="Pfam" id="PF07690">
    <property type="entry name" value="MFS_1"/>
    <property type="match status" value="1"/>
</dbReference>
<feature type="transmembrane region" description="Helical" evidence="9">
    <location>
        <begin position="483"/>
        <end position="502"/>
    </location>
</feature>
<evidence type="ECO:0000256" key="8">
    <source>
        <dbReference type="SAM" id="MobiDB-lite"/>
    </source>
</evidence>
<comment type="caution">
    <text evidence="11">The sequence shown here is derived from an EMBL/GenBank/DDBJ whole genome shotgun (WGS) entry which is preliminary data.</text>
</comment>
<feature type="transmembrane region" description="Helical" evidence="9">
    <location>
        <begin position="407"/>
        <end position="431"/>
    </location>
</feature>
<dbReference type="FunFam" id="1.20.1720.10:FF:000004">
    <property type="entry name" value="EmrB/QacA family drug resistance transporter"/>
    <property type="match status" value="1"/>
</dbReference>